<dbReference type="GeneID" id="37027092"/>
<gene>
    <name evidence="2" type="ORF">BDZ90DRAFT_229907</name>
</gene>
<dbReference type="EMBL" id="KZ819662">
    <property type="protein sequence ID" value="PWN30918.1"/>
    <property type="molecule type" value="Genomic_DNA"/>
</dbReference>
<feature type="compositionally biased region" description="Low complexity" evidence="1">
    <location>
        <begin position="53"/>
        <end position="87"/>
    </location>
</feature>
<protein>
    <submittedName>
        <fullName evidence="2">Uncharacterized protein</fullName>
    </submittedName>
</protein>
<dbReference type="Proteomes" id="UP000245884">
    <property type="component" value="Unassembled WGS sequence"/>
</dbReference>
<reference evidence="2 3" key="1">
    <citation type="journal article" date="2018" name="Mol. Biol. Evol.">
        <title>Broad Genomic Sampling Reveals a Smut Pathogenic Ancestry of the Fungal Clade Ustilaginomycotina.</title>
        <authorList>
            <person name="Kijpornyongpan T."/>
            <person name="Mondo S.J."/>
            <person name="Barry K."/>
            <person name="Sandor L."/>
            <person name="Lee J."/>
            <person name="Lipzen A."/>
            <person name="Pangilinan J."/>
            <person name="LaButti K."/>
            <person name="Hainaut M."/>
            <person name="Henrissat B."/>
            <person name="Grigoriev I.V."/>
            <person name="Spatafora J.W."/>
            <person name="Aime M.C."/>
        </authorList>
    </citation>
    <scope>NUCLEOTIDE SEQUENCE [LARGE SCALE GENOMIC DNA]</scope>
    <source>
        <strain evidence="2 3">MCA 5214</strain>
    </source>
</reference>
<feature type="region of interest" description="Disordered" evidence="1">
    <location>
        <begin position="1"/>
        <end position="257"/>
    </location>
</feature>
<proteinExistence type="predicted"/>
<keyword evidence="3" id="KW-1185">Reference proteome</keyword>
<feature type="compositionally biased region" description="Basic residues" evidence="1">
    <location>
        <begin position="1"/>
        <end position="16"/>
    </location>
</feature>
<feature type="compositionally biased region" description="Low complexity" evidence="1">
    <location>
        <begin position="185"/>
        <end position="239"/>
    </location>
</feature>
<evidence type="ECO:0000256" key="1">
    <source>
        <dbReference type="SAM" id="MobiDB-lite"/>
    </source>
</evidence>
<sequence>MPQRAPKTKSKSARRRPIIDHTPQEISDGEDMQFIARRYTPKRKRDEPESGWPSSSSSSTASTSRPSQGRSSDPCASSSSRPRLSSSGQPIKEASSNDDSDVAFIGQRQAAGSPDWPTGFSMFRGGAGEGNTTIPDDDDHLPMLRPVHSSHRHTVRRSSSPVARIARATRPHESLPARRFGLVDSAASSSTSPLSQHLPTPTSSAQRAASSSSMTLPTISSQRAESTPSTVATTPASSTQITPVDKEKGIDLEMRED</sequence>
<dbReference type="AlphaFoldDB" id="A0A316V1N7"/>
<evidence type="ECO:0000313" key="3">
    <source>
        <dbReference type="Proteomes" id="UP000245884"/>
    </source>
</evidence>
<accession>A0A316V1N7</accession>
<name>A0A316V1N7_9BASI</name>
<evidence type="ECO:0000313" key="2">
    <source>
        <dbReference type="EMBL" id="PWN30918.1"/>
    </source>
</evidence>
<organism evidence="2 3">
    <name type="scientific">Jaminaea rosea</name>
    <dbReference type="NCBI Taxonomy" id="1569628"/>
    <lineage>
        <taxon>Eukaryota</taxon>
        <taxon>Fungi</taxon>
        <taxon>Dikarya</taxon>
        <taxon>Basidiomycota</taxon>
        <taxon>Ustilaginomycotina</taxon>
        <taxon>Exobasidiomycetes</taxon>
        <taxon>Microstromatales</taxon>
        <taxon>Microstromatales incertae sedis</taxon>
        <taxon>Jaminaea</taxon>
    </lineage>
</organism>
<feature type="compositionally biased region" description="Basic and acidic residues" evidence="1">
    <location>
        <begin position="244"/>
        <end position="257"/>
    </location>
</feature>
<dbReference type="RefSeq" id="XP_025365530.1">
    <property type="nucleotide sequence ID" value="XM_025505269.1"/>
</dbReference>